<keyword evidence="3" id="KW-1185">Reference proteome</keyword>
<reference evidence="2 3" key="1">
    <citation type="journal article" date="2017" name="BMC Genomics">
        <title>Whole-genome assembly of Babesia ovata and comparative genomics between closely related pathogens.</title>
        <authorList>
            <person name="Yamagishi J."/>
            <person name="Asada M."/>
            <person name="Hakimi H."/>
            <person name="Tanaka T.Q."/>
            <person name="Sugimoto C."/>
            <person name="Kawazu S."/>
        </authorList>
    </citation>
    <scope>NUCLEOTIDE SEQUENCE [LARGE SCALE GENOMIC DNA]</scope>
    <source>
        <strain evidence="2 3">Miyake</strain>
    </source>
</reference>
<dbReference type="Proteomes" id="UP000236319">
    <property type="component" value="Unassembled WGS sequence"/>
</dbReference>
<proteinExistence type="predicted"/>
<accession>A0A2H6K712</accession>
<dbReference type="OrthoDB" id="360521at2759"/>
<sequence>MADSEPQSAAFNGVKGVCHISDGFLLFETGSCKLKWSFSTWIRSEKSKKAAKVRLTFTEGPLRLTPDDAHADILEKAVIIVDFGDDRDVLERFCSQVSQESAPVKVPTVVPEVQEAPKKAPQEAVTTAAPEPPKVDHKTIINRNRQRLLETRGDVAELYQQLVETEEGSGEGVVSPEDFWSHHSVDIIASLEQPEAPSHLDGFIAVPPTSEFVNGHRVYRYNPELGRALLAEDETIRALHRKFVHERQYPEESFWKRILQSRHFYHIIGEKCPENHGLYDDIKGVPIKKITPPQPAVSSVLEKVDPYSDLIRIDELVKRKPSKSLAAKRFGDQPEEDSRPSIVDRFNEHAAKIINGCSRASNMMGYKEDTKTLEERAETERKRRITEVYSHDLSTHHYQKDDDMCIIQGLNMPGRTGSRSNSFDDQRSDSREPAKKPVFKMRTNADTMREISQSIEDMRQMDIIKYIRRPMNDENASRRMFILNTKLCQSEKITQTVPLEYDDTTVNRMRQYQMSIMEILQLYYKTLLPEEQKRLKLLLAARQLKGKLEGQQEFGISAYAAKPLQTGLMNQITAVEVYDTKLKAFVADLRNQAQQRIVKPK</sequence>
<dbReference type="AlphaFoldDB" id="A0A2H6K712"/>
<dbReference type="Gene3D" id="6.10.140.1200">
    <property type="match status" value="1"/>
</dbReference>
<organism evidence="2 3">
    <name type="scientific">Babesia ovata</name>
    <dbReference type="NCBI Taxonomy" id="189622"/>
    <lineage>
        <taxon>Eukaryota</taxon>
        <taxon>Sar</taxon>
        <taxon>Alveolata</taxon>
        <taxon>Apicomplexa</taxon>
        <taxon>Aconoidasida</taxon>
        <taxon>Piroplasmida</taxon>
        <taxon>Babesiidae</taxon>
        <taxon>Babesia</taxon>
    </lineage>
</organism>
<comment type="caution">
    <text evidence="2">The sequence shown here is derived from an EMBL/GenBank/DDBJ whole genome shotgun (WGS) entry which is preliminary data.</text>
</comment>
<evidence type="ECO:0000256" key="1">
    <source>
        <dbReference type="SAM" id="MobiDB-lite"/>
    </source>
</evidence>
<protein>
    <submittedName>
        <fullName evidence="2">Chromosome complete related, putative</fullName>
    </submittedName>
</protein>
<evidence type="ECO:0000313" key="3">
    <source>
        <dbReference type="Proteomes" id="UP000236319"/>
    </source>
</evidence>
<feature type="region of interest" description="Disordered" evidence="1">
    <location>
        <begin position="412"/>
        <end position="436"/>
    </location>
</feature>
<dbReference type="RefSeq" id="XP_028865012.1">
    <property type="nucleotide sequence ID" value="XM_029009179.1"/>
</dbReference>
<dbReference type="EMBL" id="BDSA01000001">
    <property type="protein sequence ID" value="GBE58769.1"/>
    <property type="molecule type" value="Genomic_DNA"/>
</dbReference>
<dbReference type="GeneID" id="39872539"/>
<gene>
    <name evidence="2" type="ORF">BOVATA_002620</name>
</gene>
<name>A0A2H6K712_9APIC</name>
<feature type="compositionally biased region" description="Basic and acidic residues" evidence="1">
    <location>
        <begin position="422"/>
        <end position="435"/>
    </location>
</feature>
<dbReference type="VEuPathDB" id="PiroplasmaDB:BOVATA_002620"/>
<feature type="region of interest" description="Disordered" evidence="1">
    <location>
        <begin position="114"/>
        <end position="135"/>
    </location>
</feature>
<evidence type="ECO:0000313" key="2">
    <source>
        <dbReference type="EMBL" id="GBE58769.1"/>
    </source>
</evidence>